<evidence type="ECO:0000256" key="7">
    <source>
        <dbReference type="ARBA" id="ARBA00022918"/>
    </source>
</evidence>
<dbReference type="PANTHER" id="PTHR37984">
    <property type="entry name" value="PROTEIN CBG26694"/>
    <property type="match status" value="1"/>
</dbReference>
<dbReference type="Pfam" id="PF00078">
    <property type="entry name" value="RVT_1"/>
    <property type="match status" value="1"/>
</dbReference>
<evidence type="ECO:0000256" key="3">
    <source>
        <dbReference type="ARBA" id="ARBA00022695"/>
    </source>
</evidence>
<keyword evidence="5" id="KW-0255">Endonuclease</keyword>
<gene>
    <name evidence="10" type="ORF">FWK35_00031673</name>
</gene>
<evidence type="ECO:0000313" key="10">
    <source>
        <dbReference type="EMBL" id="KAF0721658.1"/>
    </source>
</evidence>
<evidence type="ECO:0000256" key="6">
    <source>
        <dbReference type="ARBA" id="ARBA00022801"/>
    </source>
</evidence>
<dbReference type="PROSITE" id="PS50994">
    <property type="entry name" value="INTEGRASE"/>
    <property type="match status" value="1"/>
</dbReference>
<dbReference type="AlphaFoldDB" id="A0A6G0W6H0"/>
<dbReference type="OrthoDB" id="115435at2759"/>
<evidence type="ECO:0000313" key="11">
    <source>
        <dbReference type="Proteomes" id="UP000478052"/>
    </source>
</evidence>
<evidence type="ECO:0000256" key="4">
    <source>
        <dbReference type="ARBA" id="ARBA00022722"/>
    </source>
</evidence>
<dbReference type="Gene3D" id="3.30.70.270">
    <property type="match status" value="2"/>
</dbReference>
<evidence type="ECO:0000256" key="1">
    <source>
        <dbReference type="ARBA" id="ARBA00012493"/>
    </source>
</evidence>
<accession>A0A6G0W6H0</accession>
<dbReference type="InterPro" id="IPR012337">
    <property type="entry name" value="RNaseH-like_sf"/>
</dbReference>
<dbReference type="PANTHER" id="PTHR37984:SF5">
    <property type="entry name" value="PROTEIN NYNRIN-LIKE"/>
    <property type="match status" value="1"/>
</dbReference>
<dbReference type="InterPro" id="IPR000477">
    <property type="entry name" value="RT_dom"/>
</dbReference>
<dbReference type="CDD" id="cd01647">
    <property type="entry name" value="RT_LTR"/>
    <property type="match status" value="1"/>
</dbReference>
<protein>
    <recommendedName>
        <fullName evidence="1">RNA-directed DNA polymerase</fullName>
        <ecNumber evidence="1">2.7.7.49</ecNumber>
    </recommendedName>
</protein>
<dbReference type="GO" id="GO:0004519">
    <property type="term" value="F:endonuclease activity"/>
    <property type="evidence" value="ECO:0007669"/>
    <property type="project" value="UniProtKB-KW"/>
</dbReference>
<keyword evidence="4" id="KW-0540">Nuclease</keyword>
<feature type="non-terminal residue" evidence="10">
    <location>
        <position position="1"/>
    </location>
</feature>
<sequence>EYRKVDGQLHLYRAESCFGQTEPTVTTVNCDADYINTVEVCAAPTRSPLVDADFGYVKPDATAVEREELIELVNEYRECFAKNLGEFGCTLLMTADIVAYLVAHNNINEVSGSGSVVYRPNKTTPTDREEIAKIVADWKQYGVVRDTISPDASPVLLVKQAGGKNRLCVDFRRLNKQTVRQHYPFLDMLEQLVSLAESRMFVQLDLASGYLQIPLSAEMSAKTAFITSNTTGEFTHMPFGLSRAVAEFTRLMQHVLGSLQGKIVHNYLNDMIIEGRDWYDMLSQLRLVLERLKDPNLTLKPSKCRFGTGRVEFLGFVVKNGEVHPGREKTSVIEEYPPPHDVHSVRQFLGLTGFFRRFMVGYATIAEPLTALLCKGVKFQWPETQQQAFCKLQAALVGDTVQAMFRRDAKVTELHTDASAGGLGAILLQSIKEGDGQRLVYFASRKTSAPESRYHSSKLELLCLVWAVNKLRQFLIGTKFVILTDCQALVYLSNFKNLNVQVARWHDSLQEYEYEVKYLPGRQMSHVDALSRAPVSTEEPPLDVALDERMDVVGVLLSEEERVAMCQSSDVDIARPKSEMHTETDTSVFVLERGLLYRRYGEKLLFVMPRSMRKSLVVTAHDLSGHPAVDITVGNILQDFWFAGIRRYVRLHINVCFECFFTKYISLYAVKDTSADQLIRQVQLFVDSYELPRCFITDRGSCYTSGAFEQFCRQRAIVLTWTSSRHPQATGQVERSHSVVMAALRTSGIDPNGLANLLPEVQSHQQQPRFHQGVLRELSTTTEDWIPPENLRTGTRAVSCDEEGPHFTGVSTKLQDRYRGPLVVTEVLAGDVYRVFKILETDCAEGEEVPETQTQDCGNGAANIPENPCEGAPRVIPTIIHKEGRPQRKSCPPDDRVYQDGRIKTLSSGDTVIVTNDVIFVPRESNQLCFCETRRNSSTFVIIAHNTGPNLQQQLQRRLVTPRRLRFDATRDPPQYIMKLEDQQRQ</sequence>
<dbReference type="PROSITE" id="PS50878">
    <property type="entry name" value="RT_POL"/>
    <property type="match status" value="1"/>
</dbReference>
<dbReference type="Gene3D" id="3.30.420.10">
    <property type="entry name" value="Ribonuclease H-like superfamily/Ribonuclease H"/>
    <property type="match status" value="1"/>
</dbReference>
<dbReference type="FunFam" id="3.30.70.270:FF:000020">
    <property type="entry name" value="Transposon Tf2-6 polyprotein-like Protein"/>
    <property type="match status" value="1"/>
</dbReference>
<dbReference type="InterPro" id="IPR041373">
    <property type="entry name" value="RT_RNaseH"/>
</dbReference>
<dbReference type="Proteomes" id="UP000478052">
    <property type="component" value="Unassembled WGS sequence"/>
</dbReference>
<dbReference type="InterPro" id="IPR043128">
    <property type="entry name" value="Rev_trsase/Diguanyl_cyclase"/>
</dbReference>
<comment type="caution">
    <text evidence="10">The sequence shown here is derived from an EMBL/GenBank/DDBJ whole genome shotgun (WGS) entry which is preliminary data.</text>
</comment>
<keyword evidence="2" id="KW-0808">Transferase</keyword>
<keyword evidence="7" id="KW-0695">RNA-directed DNA polymerase</keyword>
<keyword evidence="11" id="KW-1185">Reference proteome</keyword>
<dbReference type="EMBL" id="VUJU01009143">
    <property type="protein sequence ID" value="KAF0721658.1"/>
    <property type="molecule type" value="Genomic_DNA"/>
</dbReference>
<dbReference type="Pfam" id="PF17921">
    <property type="entry name" value="Integrase_H2C2"/>
    <property type="match status" value="1"/>
</dbReference>
<evidence type="ECO:0000259" key="9">
    <source>
        <dbReference type="PROSITE" id="PS50994"/>
    </source>
</evidence>
<evidence type="ECO:0000259" key="8">
    <source>
        <dbReference type="PROSITE" id="PS50878"/>
    </source>
</evidence>
<dbReference type="InterPro" id="IPR050951">
    <property type="entry name" value="Retrovirus_Pol_polyprotein"/>
</dbReference>
<dbReference type="SUPFAM" id="SSF56672">
    <property type="entry name" value="DNA/RNA polymerases"/>
    <property type="match status" value="1"/>
</dbReference>
<dbReference type="CDD" id="cd09274">
    <property type="entry name" value="RNase_HI_RT_Ty3"/>
    <property type="match status" value="1"/>
</dbReference>
<evidence type="ECO:0000256" key="5">
    <source>
        <dbReference type="ARBA" id="ARBA00022759"/>
    </source>
</evidence>
<reference evidence="10 11" key="1">
    <citation type="submission" date="2019-08" db="EMBL/GenBank/DDBJ databases">
        <title>Whole genome of Aphis craccivora.</title>
        <authorList>
            <person name="Voronova N.V."/>
            <person name="Shulinski R.S."/>
            <person name="Bandarenka Y.V."/>
            <person name="Zhorov D.G."/>
            <person name="Warner D."/>
        </authorList>
    </citation>
    <scope>NUCLEOTIDE SEQUENCE [LARGE SCALE GENOMIC DNA]</scope>
    <source>
        <strain evidence="10">180601</strain>
        <tissue evidence="10">Whole Body</tissue>
    </source>
</reference>
<dbReference type="InterPro" id="IPR043502">
    <property type="entry name" value="DNA/RNA_pol_sf"/>
</dbReference>
<keyword evidence="3" id="KW-0548">Nucleotidyltransferase</keyword>
<dbReference type="GO" id="GO:0003676">
    <property type="term" value="F:nucleic acid binding"/>
    <property type="evidence" value="ECO:0007669"/>
    <property type="project" value="InterPro"/>
</dbReference>
<dbReference type="InterPro" id="IPR001584">
    <property type="entry name" value="Integrase_cat-core"/>
</dbReference>
<dbReference type="InterPro" id="IPR036397">
    <property type="entry name" value="RNaseH_sf"/>
</dbReference>
<dbReference type="GO" id="GO:0015074">
    <property type="term" value="P:DNA integration"/>
    <property type="evidence" value="ECO:0007669"/>
    <property type="project" value="InterPro"/>
</dbReference>
<dbReference type="EC" id="2.7.7.49" evidence="1"/>
<name>A0A6G0W6H0_APHCR</name>
<evidence type="ECO:0000256" key="2">
    <source>
        <dbReference type="ARBA" id="ARBA00022679"/>
    </source>
</evidence>
<feature type="domain" description="Integrase catalytic" evidence="9">
    <location>
        <begin position="623"/>
        <end position="745"/>
    </location>
</feature>
<dbReference type="GO" id="GO:0003964">
    <property type="term" value="F:RNA-directed DNA polymerase activity"/>
    <property type="evidence" value="ECO:0007669"/>
    <property type="project" value="UniProtKB-KW"/>
</dbReference>
<proteinExistence type="predicted"/>
<feature type="domain" description="Reverse transcriptase" evidence="8">
    <location>
        <begin position="139"/>
        <end position="318"/>
    </location>
</feature>
<dbReference type="SUPFAM" id="SSF53098">
    <property type="entry name" value="Ribonuclease H-like"/>
    <property type="match status" value="1"/>
</dbReference>
<dbReference type="Gene3D" id="3.10.10.10">
    <property type="entry name" value="HIV Type 1 Reverse Transcriptase, subunit A, domain 1"/>
    <property type="match status" value="1"/>
</dbReference>
<dbReference type="GO" id="GO:0016787">
    <property type="term" value="F:hydrolase activity"/>
    <property type="evidence" value="ECO:0007669"/>
    <property type="project" value="UniProtKB-KW"/>
</dbReference>
<dbReference type="InterPro" id="IPR041588">
    <property type="entry name" value="Integrase_H2C2"/>
</dbReference>
<organism evidence="10 11">
    <name type="scientific">Aphis craccivora</name>
    <name type="common">Cowpea aphid</name>
    <dbReference type="NCBI Taxonomy" id="307492"/>
    <lineage>
        <taxon>Eukaryota</taxon>
        <taxon>Metazoa</taxon>
        <taxon>Ecdysozoa</taxon>
        <taxon>Arthropoda</taxon>
        <taxon>Hexapoda</taxon>
        <taxon>Insecta</taxon>
        <taxon>Pterygota</taxon>
        <taxon>Neoptera</taxon>
        <taxon>Paraneoptera</taxon>
        <taxon>Hemiptera</taxon>
        <taxon>Sternorrhyncha</taxon>
        <taxon>Aphidomorpha</taxon>
        <taxon>Aphidoidea</taxon>
        <taxon>Aphididae</taxon>
        <taxon>Aphidini</taxon>
        <taxon>Aphis</taxon>
        <taxon>Aphis</taxon>
    </lineage>
</organism>
<dbReference type="GO" id="GO:0042575">
    <property type="term" value="C:DNA polymerase complex"/>
    <property type="evidence" value="ECO:0007669"/>
    <property type="project" value="UniProtKB-ARBA"/>
</dbReference>
<dbReference type="Pfam" id="PF17917">
    <property type="entry name" value="RT_RNaseH"/>
    <property type="match status" value="1"/>
</dbReference>
<keyword evidence="6" id="KW-0378">Hydrolase</keyword>
<feature type="non-terminal residue" evidence="10">
    <location>
        <position position="986"/>
    </location>
</feature>